<evidence type="ECO:0000313" key="4">
    <source>
        <dbReference type="Proteomes" id="UP000469215"/>
    </source>
</evidence>
<dbReference type="InterPro" id="IPR000873">
    <property type="entry name" value="AMP-dep_synth/lig_dom"/>
</dbReference>
<evidence type="ECO:0000313" key="3">
    <source>
        <dbReference type="EMBL" id="MYM19278.1"/>
    </source>
</evidence>
<name>A0A6N9H5E1_9MICO</name>
<feature type="domain" description="AMP-dependent synthetase/ligase" evidence="2">
    <location>
        <begin position="44"/>
        <end position="123"/>
    </location>
</feature>
<protein>
    <recommendedName>
        <fullName evidence="2">AMP-dependent synthetase/ligase domain-containing protein</fullName>
    </recommendedName>
</protein>
<feature type="compositionally biased region" description="Pro residues" evidence="1">
    <location>
        <begin position="1"/>
        <end position="21"/>
    </location>
</feature>
<dbReference type="Gene3D" id="3.40.50.12780">
    <property type="entry name" value="N-terminal domain of ligase-like"/>
    <property type="match status" value="1"/>
</dbReference>
<dbReference type="InterPro" id="IPR042099">
    <property type="entry name" value="ANL_N_sf"/>
</dbReference>
<dbReference type="SUPFAM" id="SSF56801">
    <property type="entry name" value="Acetyl-CoA synthetase-like"/>
    <property type="match status" value="1"/>
</dbReference>
<dbReference type="Pfam" id="PF00501">
    <property type="entry name" value="AMP-binding"/>
    <property type="match status" value="1"/>
</dbReference>
<feature type="compositionally biased region" description="Low complexity" evidence="1">
    <location>
        <begin position="186"/>
        <end position="211"/>
    </location>
</feature>
<sequence length="333" mass="33753">MPSSPLPQVAPPAGAPAPAPARPGGAEPVGERPGAQLTAVWDGAVRVHGQRLFLVFGNSADEANEWTFAQFDMLTGLTARRMAERGVRPGSTVRAALFNSPELLLCWLAAARLNARFELIDPNALTPEPAVPGALIVAGRGPGRPGAAAYPGANVLEVNEDFAGMLAGSPLFGAQELTSAQAARLTGAAGPSPAPAAPGAAVPPSTPVPASAPGRRWLLSKPLWKSAGLEDCLVPAIAAGRATALAALFDPARTAQQAALLGADRVHLTALAAQRIIAEAPVPDPGAGVALVWVRDAICAREQAELARIFALPVDRVLSGPPAAAPPAAPAAD</sequence>
<dbReference type="EMBL" id="WWEQ01000013">
    <property type="protein sequence ID" value="MYM19278.1"/>
    <property type="molecule type" value="Genomic_DNA"/>
</dbReference>
<feature type="region of interest" description="Disordered" evidence="1">
    <location>
        <begin position="184"/>
        <end position="211"/>
    </location>
</feature>
<organism evidence="3 4">
    <name type="scientific">Brevibacterium rongguiense</name>
    <dbReference type="NCBI Taxonomy" id="2695267"/>
    <lineage>
        <taxon>Bacteria</taxon>
        <taxon>Bacillati</taxon>
        <taxon>Actinomycetota</taxon>
        <taxon>Actinomycetes</taxon>
        <taxon>Micrococcales</taxon>
        <taxon>Brevibacteriaceae</taxon>
        <taxon>Brevibacterium</taxon>
    </lineage>
</organism>
<dbReference type="RefSeq" id="WP_160952710.1">
    <property type="nucleotide sequence ID" value="NZ_WWEQ01000013.1"/>
</dbReference>
<comment type="caution">
    <text evidence="3">The sequence shown here is derived from an EMBL/GenBank/DDBJ whole genome shotgun (WGS) entry which is preliminary data.</text>
</comment>
<accession>A0A6N9H5E1</accession>
<evidence type="ECO:0000256" key="1">
    <source>
        <dbReference type="SAM" id="MobiDB-lite"/>
    </source>
</evidence>
<evidence type="ECO:0000259" key="2">
    <source>
        <dbReference type="Pfam" id="PF00501"/>
    </source>
</evidence>
<reference evidence="3 4" key="1">
    <citation type="submission" date="2020-01" db="EMBL/GenBank/DDBJ databases">
        <authorList>
            <person name="Deng T."/>
        </authorList>
    </citation>
    <scope>NUCLEOTIDE SEQUENCE [LARGE SCALE GENOMIC DNA]</scope>
    <source>
        <strain evidence="3 4">5221</strain>
    </source>
</reference>
<keyword evidence="4" id="KW-1185">Reference proteome</keyword>
<gene>
    <name evidence="3" type="ORF">GSY69_04650</name>
</gene>
<feature type="region of interest" description="Disordered" evidence="1">
    <location>
        <begin position="1"/>
        <end position="32"/>
    </location>
</feature>
<dbReference type="AlphaFoldDB" id="A0A6N9H5E1"/>
<dbReference type="Proteomes" id="UP000469215">
    <property type="component" value="Unassembled WGS sequence"/>
</dbReference>
<proteinExistence type="predicted"/>